<reference evidence="5 6" key="1">
    <citation type="submission" date="2016-10" db="EMBL/GenBank/DDBJ databases">
        <title>Genome sequence of Streptomyces sp. MUSC 1.</title>
        <authorList>
            <person name="Lee L.-H."/>
            <person name="Ser H.-L."/>
            <person name="Law J.W.-F."/>
        </authorList>
    </citation>
    <scope>NUCLEOTIDE SEQUENCE [LARGE SCALE GENOMIC DNA]</scope>
    <source>
        <strain evidence="5 6">MUSC 1</strain>
    </source>
</reference>
<keyword evidence="1" id="KW-0805">Transcription regulation</keyword>
<dbReference type="Gene3D" id="1.10.10.10">
    <property type="entry name" value="Winged helix-like DNA-binding domain superfamily/Winged helix DNA-binding domain"/>
    <property type="match status" value="1"/>
</dbReference>
<dbReference type="SMART" id="SM00418">
    <property type="entry name" value="HTH_ARSR"/>
    <property type="match status" value="1"/>
</dbReference>
<dbReference type="InterPro" id="IPR036390">
    <property type="entry name" value="WH_DNA-bd_sf"/>
</dbReference>
<dbReference type="Pfam" id="PF01022">
    <property type="entry name" value="HTH_5"/>
    <property type="match status" value="1"/>
</dbReference>
<dbReference type="Proteomes" id="UP000179642">
    <property type="component" value="Unassembled WGS sequence"/>
</dbReference>
<gene>
    <name evidence="5" type="ORF">BIV23_43560</name>
</gene>
<protein>
    <recommendedName>
        <fullName evidence="4">HTH arsR-type domain-containing protein</fullName>
    </recommendedName>
</protein>
<evidence type="ECO:0000313" key="5">
    <source>
        <dbReference type="EMBL" id="OIJ86762.1"/>
    </source>
</evidence>
<dbReference type="PANTHER" id="PTHR43132">
    <property type="entry name" value="ARSENICAL RESISTANCE OPERON REPRESSOR ARSR-RELATED"/>
    <property type="match status" value="1"/>
</dbReference>
<dbReference type="SUPFAM" id="SSF46785">
    <property type="entry name" value="Winged helix' DNA-binding domain"/>
    <property type="match status" value="1"/>
</dbReference>
<dbReference type="EMBL" id="MLYO01000120">
    <property type="protein sequence ID" value="OIJ86762.1"/>
    <property type="molecule type" value="Genomic_DNA"/>
</dbReference>
<dbReference type="GO" id="GO:0003677">
    <property type="term" value="F:DNA binding"/>
    <property type="evidence" value="ECO:0007669"/>
    <property type="project" value="UniProtKB-KW"/>
</dbReference>
<accession>A0A1S2NZU5</accession>
<dbReference type="PROSITE" id="PS50987">
    <property type="entry name" value="HTH_ARSR_2"/>
    <property type="match status" value="1"/>
</dbReference>
<comment type="caution">
    <text evidence="5">The sequence shown here is derived from an EMBL/GenBank/DDBJ whole genome shotgun (WGS) entry which is preliminary data.</text>
</comment>
<dbReference type="InterPro" id="IPR051011">
    <property type="entry name" value="Metal_resp_trans_reg"/>
</dbReference>
<dbReference type="OrthoDB" id="9810923at2"/>
<keyword evidence="2" id="KW-0238">DNA-binding</keyword>
<dbReference type="CDD" id="cd00090">
    <property type="entry name" value="HTH_ARSR"/>
    <property type="match status" value="1"/>
</dbReference>
<feature type="domain" description="HTH arsR-type" evidence="4">
    <location>
        <begin position="22"/>
        <end position="116"/>
    </location>
</feature>
<organism evidence="5 6">
    <name type="scientific">Streptomyces monashensis</name>
    <dbReference type="NCBI Taxonomy" id="1678012"/>
    <lineage>
        <taxon>Bacteria</taxon>
        <taxon>Bacillati</taxon>
        <taxon>Actinomycetota</taxon>
        <taxon>Actinomycetes</taxon>
        <taxon>Kitasatosporales</taxon>
        <taxon>Streptomycetaceae</taxon>
        <taxon>Streptomyces</taxon>
    </lineage>
</organism>
<evidence type="ECO:0000256" key="1">
    <source>
        <dbReference type="ARBA" id="ARBA00023015"/>
    </source>
</evidence>
<dbReference type="AlphaFoldDB" id="A0A1S2NZU5"/>
<dbReference type="PRINTS" id="PR00778">
    <property type="entry name" value="HTHARSR"/>
</dbReference>
<evidence type="ECO:0000259" key="4">
    <source>
        <dbReference type="PROSITE" id="PS50987"/>
    </source>
</evidence>
<keyword evidence="3" id="KW-0804">Transcription</keyword>
<dbReference type="NCBIfam" id="NF033788">
    <property type="entry name" value="HTH_metalloreg"/>
    <property type="match status" value="1"/>
</dbReference>
<evidence type="ECO:0000313" key="6">
    <source>
        <dbReference type="Proteomes" id="UP000179642"/>
    </source>
</evidence>
<dbReference type="InterPro" id="IPR036388">
    <property type="entry name" value="WH-like_DNA-bd_sf"/>
</dbReference>
<sequence length="127" mass="13778">MHAVQEPPDVVFLPVRTTTAPFEDAEVGAMVAMLKTLGGPIRVRLLQTLALQELSVGELTERVGVHYAAVSQSLTRLRAAGLVTARRSGNRLLYRTTNPHLPSLLATVLHLAAHAAPPEPDNLRDHH</sequence>
<dbReference type="PANTHER" id="PTHR43132:SF8">
    <property type="entry name" value="HTH-TYPE TRANSCRIPTIONAL REGULATOR KMTR"/>
    <property type="match status" value="1"/>
</dbReference>
<proteinExistence type="predicted"/>
<evidence type="ECO:0000256" key="3">
    <source>
        <dbReference type="ARBA" id="ARBA00023163"/>
    </source>
</evidence>
<name>A0A1S2NZU5_9ACTN</name>
<keyword evidence="6" id="KW-1185">Reference proteome</keyword>
<dbReference type="GO" id="GO:0003700">
    <property type="term" value="F:DNA-binding transcription factor activity"/>
    <property type="evidence" value="ECO:0007669"/>
    <property type="project" value="InterPro"/>
</dbReference>
<dbReference type="InterPro" id="IPR011991">
    <property type="entry name" value="ArsR-like_HTH"/>
</dbReference>
<evidence type="ECO:0000256" key="2">
    <source>
        <dbReference type="ARBA" id="ARBA00023125"/>
    </source>
</evidence>
<dbReference type="InterPro" id="IPR001845">
    <property type="entry name" value="HTH_ArsR_DNA-bd_dom"/>
</dbReference>